<reference evidence="1 2" key="1">
    <citation type="submission" date="2016-05" db="EMBL/GenBank/DDBJ databases">
        <title>Comparative analysis of secretome profiles of manganese(II)-oxidizing ascomycete fungi.</title>
        <authorList>
            <consortium name="DOE Joint Genome Institute"/>
            <person name="Zeiner C.A."/>
            <person name="Purvine S.O."/>
            <person name="Zink E.M."/>
            <person name="Wu S."/>
            <person name="Pasa-Tolic L."/>
            <person name="Chaput D.L."/>
            <person name="Haridas S."/>
            <person name="Grigoriev I.V."/>
            <person name="Santelli C.M."/>
            <person name="Hansel C.M."/>
        </authorList>
    </citation>
    <scope>NUCLEOTIDE SEQUENCE [LARGE SCALE GENOMIC DNA]</scope>
    <source>
        <strain evidence="1 2">SRC1lrK2f</strain>
    </source>
</reference>
<dbReference type="Proteomes" id="UP000077248">
    <property type="component" value="Unassembled WGS sequence"/>
</dbReference>
<protein>
    <submittedName>
        <fullName evidence="1">Uncharacterized protein</fullName>
    </submittedName>
</protein>
<dbReference type="RefSeq" id="XP_018383999.1">
    <property type="nucleotide sequence ID" value="XM_018525399.1"/>
</dbReference>
<keyword evidence="2" id="KW-1185">Reference proteome</keyword>
<dbReference type="GeneID" id="29110993"/>
<proteinExistence type="predicted"/>
<dbReference type="VEuPathDB" id="FungiDB:CC77DRAFT_1022129"/>
<dbReference type="KEGG" id="aalt:CC77DRAFT_1022129"/>
<organism evidence="1 2">
    <name type="scientific">Alternaria alternata</name>
    <name type="common">Alternaria rot fungus</name>
    <name type="synonym">Torula alternata</name>
    <dbReference type="NCBI Taxonomy" id="5599"/>
    <lineage>
        <taxon>Eukaryota</taxon>
        <taxon>Fungi</taxon>
        <taxon>Dikarya</taxon>
        <taxon>Ascomycota</taxon>
        <taxon>Pezizomycotina</taxon>
        <taxon>Dothideomycetes</taxon>
        <taxon>Pleosporomycetidae</taxon>
        <taxon>Pleosporales</taxon>
        <taxon>Pleosporineae</taxon>
        <taxon>Pleosporaceae</taxon>
        <taxon>Alternaria</taxon>
        <taxon>Alternaria sect. Alternaria</taxon>
        <taxon>Alternaria alternata complex</taxon>
    </lineage>
</organism>
<dbReference type="AlphaFoldDB" id="A0A177DGV2"/>
<gene>
    <name evidence="1" type="ORF">CC77DRAFT_1022129</name>
</gene>
<sequence>MVQSPLLESIYLEPTGWLTIAVTHLVWHSTEYGMLEAYIDPDTLLGSAMLGLVSDRTA</sequence>
<evidence type="ECO:0000313" key="2">
    <source>
        <dbReference type="Proteomes" id="UP000077248"/>
    </source>
</evidence>
<name>A0A177DGV2_ALTAL</name>
<dbReference type="EMBL" id="KV441483">
    <property type="protein sequence ID" value="OAG18578.1"/>
    <property type="molecule type" value="Genomic_DNA"/>
</dbReference>
<accession>A0A177DGV2</accession>
<evidence type="ECO:0000313" key="1">
    <source>
        <dbReference type="EMBL" id="OAG18578.1"/>
    </source>
</evidence>